<dbReference type="Gene3D" id="3.90.550.20">
    <property type="match status" value="1"/>
</dbReference>
<dbReference type="EMBL" id="JAKJXH010000019">
    <property type="protein sequence ID" value="MCF7544076.1"/>
    <property type="molecule type" value="Genomic_DNA"/>
</dbReference>
<sequence>MKDVKKDMDALERRVQDLRRNRDSSKIAGWRTHRDEDWEDGRWPESRVPRDENGWPIEPTPGEKPDHIDPDATLLSDWLGQQQVRYESPREYARAQAQGFLLQHLLEDLDPDELLITTLYINGQDAAPQRANIAHSMTLTDALMCNWQQSGNGQFLEHLSTLRDYRDGGYPVRISAAPLGLWDCFAYEAIYRKTSPQRFDASTHVALDPVTFKAYVWEVDLQAHYQATLTHFWAEHGADYNLLIKAALLRSAYVQHAEGSLSTEDKSLVLRGLGLAPSQTWEALTFKHFADALLPHDITFRELVLYRYVATDIIVLRDEQTDRLVMYVPGNSSPLHGFSNLPALRAWVALQCKDARRRKALERHFRLEDDPDGLFYSGIQKTLAGLAAYPHFLDQATGYWNPSNEVHLGAALSPWPFSHFKHALQARLQADGKQLIRNRADHNKEVAAQALSNAIAATGAIAMVVPYLWGPLAAMSLALIGLGADEVIEGRTLEEKKNGTGRIVFGVLNAVPALAEGAVTAGSLLGAAARAGDQAIPGAADEVASMTGARTEAERSLALARQQEAHAQQAEEVVEHASESSDERAARLIEEEHQRLAIKSQHAARYDSAIAFGVEPQGLRALGPELRTALARFEYKTPLDPSGTWKTDELGAVYDVSHPATGEPRYYARVHSKLYPVERVQAAGQYRIYAPDDARLKGPYVKRVQGFYSDIDLRPGLRGGDSFIEELPPVPLPVGKDGIVLTRAQPPVTIEMPMDGIETRWVEDEEGKRIPRYFANNVPEGTKVIYNAEIACWESGTDKLLWLDNKGRWRSGTEEAYLKVRDKLRPSVGNVFYTFRRLPGFPANPQPIEHIVHQVWLGRRLPGEKLIGNIKSNLRISPELKFTMHVDIDDTAAVEGLSPQAQLQEAFAEFPNMTISRLQDEPFFEGFMNDPHTSTAFSYFRRGAFENFAAASDILRYRLIREYGGIYMDCDDVIGRTFSGGELLAGPHDVLVGGTLESPTLSFKGPGNSHFASRPGNPVLKEMEQEIHARFTKQHATLEALASSRNQSSAAMTAYMTQISELTGPKLFLGVLKQVRPDYADILDDGFKIDTNVYSSEYFERLNRVKDFYRPFASRFRIFPGAENSWKAPGA</sequence>
<evidence type="ECO:0000256" key="2">
    <source>
        <dbReference type="SAM" id="MobiDB-lite"/>
    </source>
</evidence>
<reference evidence="4" key="1">
    <citation type="submission" date="2022-01" db="EMBL/GenBank/DDBJ databases">
        <title>Pseudomonas sp. nov. isolated from Antarctic regolith.</title>
        <authorList>
            <person name="Novakova D."/>
            <person name="Sedlar K."/>
        </authorList>
    </citation>
    <scope>NUCLEOTIDE SEQUENCE</scope>
    <source>
        <strain evidence="4">P2647</strain>
    </source>
</reference>
<feature type="domain" description="Dermonecrotic toxin N-terminal" evidence="3">
    <location>
        <begin position="85"/>
        <end position="367"/>
    </location>
</feature>
<gene>
    <name evidence="4" type="ORF">L4G47_17910</name>
</gene>
<dbReference type="InterPro" id="IPR007577">
    <property type="entry name" value="GlycoTrfase_DXD_sugar-bd_CS"/>
</dbReference>
<feature type="region of interest" description="Disordered" evidence="2">
    <location>
        <begin position="29"/>
        <end position="67"/>
    </location>
</feature>
<evidence type="ECO:0000259" key="3">
    <source>
        <dbReference type="Pfam" id="PF20178"/>
    </source>
</evidence>
<feature type="coiled-coil region" evidence="1">
    <location>
        <begin position="1"/>
        <end position="28"/>
    </location>
</feature>
<organism evidence="4 5">
    <name type="scientific">Pseudomonas petrae</name>
    <dbReference type="NCBI Taxonomy" id="2912190"/>
    <lineage>
        <taxon>Bacteria</taxon>
        <taxon>Pseudomonadati</taxon>
        <taxon>Pseudomonadota</taxon>
        <taxon>Gammaproteobacteria</taxon>
        <taxon>Pseudomonadales</taxon>
        <taxon>Pseudomonadaceae</taxon>
        <taxon>Pseudomonas</taxon>
    </lineage>
</organism>
<dbReference type="Pfam" id="PF04488">
    <property type="entry name" value="Gly_transf_sug"/>
    <property type="match status" value="1"/>
</dbReference>
<name>A0ABS9I9D6_9PSED</name>
<keyword evidence="5" id="KW-1185">Reference proteome</keyword>
<dbReference type="Pfam" id="PF20178">
    <property type="entry name" value="ToxA_N"/>
    <property type="match status" value="1"/>
</dbReference>
<dbReference type="InterPro" id="IPR046673">
    <property type="entry name" value="ToxA_N"/>
</dbReference>
<dbReference type="Proteomes" id="UP001162905">
    <property type="component" value="Unassembled WGS sequence"/>
</dbReference>
<feature type="compositionally biased region" description="Basic and acidic residues" evidence="2">
    <location>
        <begin position="32"/>
        <end position="53"/>
    </location>
</feature>
<evidence type="ECO:0000313" key="4">
    <source>
        <dbReference type="EMBL" id="MCF7544076.1"/>
    </source>
</evidence>
<keyword evidence="1" id="KW-0175">Coiled coil</keyword>
<dbReference type="RefSeq" id="WP_237253513.1">
    <property type="nucleotide sequence ID" value="NZ_JAKJXH010000019.1"/>
</dbReference>
<comment type="caution">
    <text evidence="4">The sequence shown here is derived from an EMBL/GenBank/DDBJ whole genome shotgun (WGS) entry which is preliminary data.</text>
</comment>
<evidence type="ECO:0000313" key="5">
    <source>
        <dbReference type="Proteomes" id="UP001162905"/>
    </source>
</evidence>
<proteinExistence type="predicted"/>
<protein>
    <submittedName>
        <fullName evidence="4">Glycosyltransferase sugar-binding domain-conteining protein</fullName>
    </submittedName>
</protein>
<accession>A0ABS9I9D6</accession>
<dbReference type="SUPFAM" id="SSF53448">
    <property type="entry name" value="Nucleotide-diphospho-sugar transferases"/>
    <property type="match status" value="1"/>
</dbReference>
<dbReference type="InterPro" id="IPR029044">
    <property type="entry name" value="Nucleotide-diphossugar_trans"/>
</dbReference>
<evidence type="ECO:0000256" key="1">
    <source>
        <dbReference type="SAM" id="Coils"/>
    </source>
</evidence>